<keyword evidence="3 5" id="KW-0560">Oxidoreductase</keyword>
<dbReference type="InterPro" id="IPR012786">
    <property type="entry name" value="Protocat_dOase_a"/>
</dbReference>
<dbReference type="PANTHER" id="PTHR33711:SF9">
    <property type="entry name" value="PROTOCATECHUATE 3,4-DIOXYGENASE ALPHA CHAIN"/>
    <property type="match status" value="1"/>
</dbReference>
<reference evidence="6 7" key="1">
    <citation type="submission" date="2016-05" db="EMBL/GenBank/DDBJ databases">
        <title>Pathogenic, phenotypic and molecular characterisation of Xanthomonas nasturtii sp. nov. and Xanthomonas floridensis sp. nov., new species of Xanthomonas associated with watercress production in Florida.</title>
        <authorList>
            <person name="Vicente J.G."/>
            <person name="Rothwell S."/>
            <person name="Holub E.B."/>
            <person name="Studholme D.J."/>
        </authorList>
    </citation>
    <scope>NUCLEOTIDE SEQUENCE [LARGE SCALE GENOMIC DNA]</scope>
    <source>
        <strain evidence="6 7">WHRI 8848</strain>
    </source>
</reference>
<evidence type="ECO:0000313" key="7">
    <source>
        <dbReference type="Proteomes" id="UP000077659"/>
    </source>
</evidence>
<evidence type="ECO:0000256" key="3">
    <source>
        <dbReference type="ARBA" id="ARBA00023002"/>
    </source>
</evidence>
<dbReference type="CDD" id="cd03463">
    <property type="entry name" value="3_4-PCD_alpha"/>
    <property type="match status" value="1"/>
</dbReference>
<evidence type="ECO:0000256" key="1">
    <source>
        <dbReference type="ARBA" id="ARBA00007825"/>
    </source>
</evidence>
<reference evidence="5 8" key="2">
    <citation type="submission" date="2023-12" db="EMBL/GenBank/DDBJ databases">
        <title>Genome sequencing of Xanthomonas floridensis.</title>
        <authorList>
            <person name="Greer S."/>
            <person name="Harrison J."/>
            <person name="Grant M."/>
            <person name="Vicente J."/>
            <person name="Studholme D."/>
        </authorList>
    </citation>
    <scope>NUCLEOTIDE SEQUENCE [LARGE SCALE GENOMIC DNA]</scope>
    <source>
        <strain evidence="5 8">WHRI 8848</strain>
    </source>
</reference>
<comment type="caution">
    <text evidence="6">The sequence shown here is derived from an EMBL/GenBank/DDBJ whole genome shotgun (WGS) entry which is preliminary data.</text>
</comment>
<protein>
    <submittedName>
        <fullName evidence="6">Protocatechuate 3,4-dioxygenase subunit alpha</fullName>
        <ecNumber evidence="5">1.13.11.3</ecNumber>
    </submittedName>
</protein>
<dbReference type="Gene3D" id="2.60.130.10">
    <property type="entry name" value="Aromatic compound dioxygenase"/>
    <property type="match status" value="1"/>
</dbReference>
<dbReference type="PROSITE" id="PS00083">
    <property type="entry name" value="INTRADIOL_DIOXYGENAS"/>
    <property type="match status" value="1"/>
</dbReference>
<name>A0A1A9MH14_9XANT</name>
<evidence type="ECO:0000313" key="8">
    <source>
        <dbReference type="Proteomes" id="UP001303614"/>
    </source>
</evidence>
<sequence>MSLNATPSQTVGPYYRLGLEPLYRDRLAPPQAAGTPVQISGCVYDGAGAPVSDAVLELWQADAAGIYAHVADARHQAHDASFDGWGRVPTDAQGRFSFATIKPGAVAGPDGRPQAAHLTVLVLMRGLLRAASTRLYFADDPHLGSDSILALVPAERRRSLLAQPCGDDAYTWDVHMQGDAETVFFQY</sequence>
<keyword evidence="8" id="KW-1185">Reference proteome</keyword>
<comment type="similarity">
    <text evidence="1">Belongs to the intradiol ring-cleavage dioxygenase family.</text>
</comment>
<dbReference type="OrthoDB" id="9805815at2"/>
<evidence type="ECO:0000313" key="6">
    <source>
        <dbReference type="EMBL" id="OAG68917.1"/>
    </source>
</evidence>
<feature type="domain" description="Intradiol ring-cleavage dioxygenases" evidence="4">
    <location>
        <begin position="39"/>
        <end position="67"/>
    </location>
</feature>
<dbReference type="InterPro" id="IPR000627">
    <property type="entry name" value="Intradiol_dOase_C"/>
</dbReference>
<proteinExistence type="inferred from homology"/>
<gene>
    <name evidence="5" type="primary">pcaG</name>
    <name evidence="6" type="ORF">A7D17_11270</name>
    <name evidence="5" type="ORF">VB146_07980</name>
</gene>
<dbReference type="Proteomes" id="UP001303614">
    <property type="component" value="Unassembled WGS sequence"/>
</dbReference>
<dbReference type="RefSeq" id="WP_064507767.1">
    <property type="nucleotide sequence ID" value="NZ_JAYFSN010000006.1"/>
</dbReference>
<dbReference type="NCBIfam" id="TIGR02423">
    <property type="entry name" value="protocat_alph"/>
    <property type="match status" value="1"/>
</dbReference>
<dbReference type="InterPro" id="IPR015889">
    <property type="entry name" value="Intradiol_dOase_core"/>
</dbReference>
<organism evidence="6 7">
    <name type="scientific">Xanthomonas floridensis</name>
    <dbReference type="NCBI Taxonomy" id="1843580"/>
    <lineage>
        <taxon>Bacteria</taxon>
        <taxon>Pseudomonadati</taxon>
        <taxon>Pseudomonadota</taxon>
        <taxon>Gammaproteobacteria</taxon>
        <taxon>Lysobacterales</taxon>
        <taxon>Lysobacteraceae</taxon>
        <taxon>Xanthomonas</taxon>
    </lineage>
</organism>
<dbReference type="EC" id="1.13.11.3" evidence="5"/>
<dbReference type="GO" id="GO:0018578">
    <property type="term" value="F:protocatechuate 3,4-dioxygenase activity"/>
    <property type="evidence" value="ECO:0007669"/>
    <property type="project" value="UniProtKB-EC"/>
</dbReference>
<dbReference type="Pfam" id="PF00775">
    <property type="entry name" value="Dioxygenase_C"/>
    <property type="match status" value="1"/>
</dbReference>
<evidence type="ECO:0000313" key="5">
    <source>
        <dbReference type="EMBL" id="MEA5123794.1"/>
    </source>
</evidence>
<dbReference type="SUPFAM" id="SSF49482">
    <property type="entry name" value="Aromatic compound dioxygenase"/>
    <property type="match status" value="1"/>
</dbReference>
<accession>A0A1A9MH14</accession>
<dbReference type="PANTHER" id="PTHR33711">
    <property type="entry name" value="DIOXYGENASE, PUTATIVE (AFU_ORTHOLOGUE AFUA_2G02910)-RELATED"/>
    <property type="match status" value="1"/>
</dbReference>
<dbReference type="EMBL" id="JAYFSO010000007">
    <property type="protein sequence ID" value="MEA5123794.1"/>
    <property type="molecule type" value="Genomic_DNA"/>
</dbReference>
<dbReference type="GO" id="GO:0008199">
    <property type="term" value="F:ferric iron binding"/>
    <property type="evidence" value="ECO:0007669"/>
    <property type="project" value="InterPro"/>
</dbReference>
<evidence type="ECO:0000256" key="2">
    <source>
        <dbReference type="ARBA" id="ARBA00022964"/>
    </source>
</evidence>
<dbReference type="EMBL" id="LXNG01000004">
    <property type="protein sequence ID" value="OAG68917.1"/>
    <property type="molecule type" value="Genomic_DNA"/>
</dbReference>
<dbReference type="AlphaFoldDB" id="A0A1A9MH14"/>
<keyword evidence="2 6" id="KW-0223">Dioxygenase</keyword>
<dbReference type="STRING" id="1843580.A7D17_11270"/>
<dbReference type="InterPro" id="IPR050770">
    <property type="entry name" value="Intradiol_RC_Dioxygenase"/>
</dbReference>
<dbReference type="Proteomes" id="UP000077659">
    <property type="component" value="Unassembled WGS sequence"/>
</dbReference>
<evidence type="ECO:0000259" key="4">
    <source>
        <dbReference type="PROSITE" id="PS00083"/>
    </source>
</evidence>